<reference evidence="3" key="1">
    <citation type="journal article" date="2019" name="Int. J. Syst. Evol. Microbiol.">
        <title>The Global Catalogue of Microorganisms (GCM) 10K type strain sequencing project: providing services to taxonomists for standard genome sequencing and annotation.</title>
        <authorList>
            <consortium name="The Broad Institute Genomics Platform"/>
            <consortium name="The Broad Institute Genome Sequencing Center for Infectious Disease"/>
            <person name="Wu L."/>
            <person name="Ma J."/>
        </authorList>
    </citation>
    <scope>NUCLEOTIDE SEQUENCE [LARGE SCALE GENOMIC DNA]</scope>
    <source>
        <strain evidence="3">KCTC 52239</strain>
    </source>
</reference>
<feature type="coiled-coil region" evidence="1">
    <location>
        <begin position="47"/>
        <end position="172"/>
    </location>
</feature>
<dbReference type="Proteomes" id="UP001595557">
    <property type="component" value="Unassembled WGS sequence"/>
</dbReference>
<name>A0ABV7IP72_9RHOB</name>
<evidence type="ECO:0000256" key="1">
    <source>
        <dbReference type="SAM" id="Coils"/>
    </source>
</evidence>
<keyword evidence="1" id="KW-0175">Coiled coil</keyword>
<evidence type="ECO:0000313" key="2">
    <source>
        <dbReference type="EMBL" id="MFC3170282.1"/>
    </source>
</evidence>
<gene>
    <name evidence="2" type="ORF">ACFOD7_19800</name>
</gene>
<comment type="caution">
    <text evidence="2">The sequence shown here is derived from an EMBL/GenBank/DDBJ whole genome shotgun (WGS) entry which is preliminary data.</text>
</comment>
<sequence>MNNEINKLAETRIDQEESGDPQAVIIAQLQQEVLSAQRSEADHFTALSTLESSNFDLSCQVEELQAEKGALQAALAEQSMRLNALSEQTLRTTSNIMSLEVVRVELSTRLNDLHAALSNANSEAQIRTTEVTELKLKLTSLDTNVADCNKHISELETQLAKAMAELARREADLSEAAVHLEKTLVEARDAKTLADNRQIKIDSLINKNDALHKSYIEIQEAEYLRVKELAKAKSDLISREIALSSMADERENLINQAEKLNRLANRRHDEILAMTIKLNETLSRVNKIDKERRKTNSLLKSHQFAISELHSSTSWRVTAPMRALKTRMQRLKKPSNT</sequence>
<evidence type="ECO:0000313" key="3">
    <source>
        <dbReference type="Proteomes" id="UP001595557"/>
    </source>
</evidence>
<keyword evidence="3" id="KW-1185">Reference proteome</keyword>
<feature type="coiled-coil region" evidence="1">
    <location>
        <begin position="243"/>
        <end position="270"/>
    </location>
</feature>
<dbReference type="RefSeq" id="WP_207469608.1">
    <property type="nucleotide sequence ID" value="NZ_JAFNAW010000030.1"/>
</dbReference>
<protein>
    <recommendedName>
        <fullName evidence="4">Crescentin</fullName>
    </recommendedName>
</protein>
<evidence type="ECO:0008006" key="4">
    <source>
        <dbReference type="Google" id="ProtNLM"/>
    </source>
</evidence>
<accession>A0ABV7IP72</accession>
<organism evidence="2 3">
    <name type="scientific">Paracoccus fontiphilus</name>
    <dbReference type="NCBI Taxonomy" id="1815556"/>
    <lineage>
        <taxon>Bacteria</taxon>
        <taxon>Pseudomonadati</taxon>
        <taxon>Pseudomonadota</taxon>
        <taxon>Alphaproteobacteria</taxon>
        <taxon>Rhodobacterales</taxon>
        <taxon>Paracoccaceae</taxon>
        <taxon>Paracoccus</taxon>
    </lineage>
</organism>
<dbReference type="Gene3D" id="1.10.287.1490">
    <property type="match status" value="1"/>
</dbReference>
<proteinExistence type="predicted"/>
<dbReference type="EMBL" id="JBHRTE010000097">
    <property type="protein sequence ID" value="MFC3170282.1"/>
    <property type="molecule type" value="Genomic_DNA"/>
</dbReference>